<feature type="region of interest" description="Disordered" evidence="5">
    <location>
        <begin position="1"/>
        <end position="32"/>
    </location>
</feature>
<dbReference type="PROSITE" id="PS50865">
    <property type="entry name" value="ZF_MYND_2"/>
    <property type="match status" value="1"/>
</dbReference>
<protein>
    <submittedName>
        <fullName evidence="7">Programmed cell death protein 2</fullName>
    </submittedName>
</protein>
<proteinExistence type="predicted"/>
<dbReference type="OrthoDB" id="443682at2759"/>
<keyword evidence="1" id="KW-0479">Metal-binding</keyword>
<evidence type="ECO:0000256" key="1">
    <source>
        <dbReference type="ARBA" id="ARBA00022723"/>
    </source>
</evidence>
<keyword evidence="8" id="KW-1185">Reference proteome</keyword>
<keyword evidence="2 4" id="KW-0863">Zinc-finger</keyword>
<dbReference type="Pfam" id="PF04194">
    <property type="entry name" value="PDCD2_C"/>
    <property type="match status" value="1"/>
</dbReference>
<reference evidence="8" key="1">
    <citation type="journal article" date="2018" name="Nat. Microbiol.">
        <title>Leveraging single-cell genomics to expand the fungal tree of life.</title>
        <authorList>
            <person name="Ahrendt S.R."/>
            <person name="Quandt C.A."/>
            <person name="Ciobanu D."/>
            <person name="Clum A."/>
            <person name="Salamov A."/>
            <person name="Andreopoulos B."/>
            <person name="Cheng J.F."/>
            <person name="Woyke T."/>
            <person name="Pelin A."/>
            <person name="Henrissat B."/>
            <person name="Reynolds N.K."/>
            <person name="Benny G.L."/>
            <person name="Smith M.E."/>
            <person name="James T.Y."/>
            <person name="Grigoriev I.V."/>
        </authorList>
    </citation>
    <scope>NUCLEOTIDE SEQUENCE [LARGE SCALE GENOMIC DNA]</scope>
</reference>
<feature type="region of interest" description="Disordered" evidence="5">
    <location>
        <begin position="123"/>
        <end position="144"/>
    </location>
</feature>
<dbReference type="InterPro" id="IPR002893">
    <property type="entry name" value="Znf_MYND"/>
</dbReference>
<dbReference type="Proteomes" id="UP000267251">
    <property type="component" value="Unassembled WGS sequence"/>
</dbReference>
<dbReference type="PANTHER" id="PTHR12298:SF4">
    <property type="entry name" value="PROGRAMMED CELL DEATH PROTEIN 2"/>
    <property type="match status" value="1"/>
</dbReference>
<dbReference type="Gene3D" id="6.10.140.2220">
    <property type="match status" value="1"/>
</dbReference>
<feature type="region of interest" description="Disordered" evidence="5">
    <location>
        <begin position="225"/>
        <end position="250"/>
    </location>
</feature>
<dbReference type="AlphaFoldDB" id="A0A4P9Y1X7"/>
<dbReference type="PANTHER" id="PTHR12298">
    <property type="entry name" value="PCDC2 PROGRAMMED CELL DEATH PROTEIN 2 -RELATED"/>
    <property type="match status" value="1"/>
</dbReference>
<dbReference type="SUPFAM" id="SSF144232">
    <property type="entry name" value="HIT/MYND zinc finger-like"/>
    <property type="match status" value="1"/>
</dbReference>
<name>A0A4P9Y1X7_9FUNG</name>
<evidence type="ECO:0000313" key="8">
    <source>
        <dbReference type="Proteomes" id="UP000267251"/>
    </source>
</evidence>
<accession>A0A4P9Y1X7</accession>
<keyword evidence="3" id="KW-0862">Zinc</keyword>
<evidence type="ECO:0000259" key="6">
    <source>
        <dbReference type="PROSITE" id="PS50865"/>
    </source>
</evidence>
<feature type="compositionally biased region" description="Basic and acidic residues" evidence="5">
    <location>
        <begin position="1"/>
        <end position="11"/>
    </location>
</feature>
<evidence type="ECO:0000256" key="3">
    <source>
        <dbReference type="ARBA" id="ARBA00022833"/>
    </source>
</evidence>
<dbReference type="EMBL" id="KZ988623">
    <property type="protein sequence ID" value="RKP11840.1"/>
    <property type="molecule type" value="Genomic_DNA"/>
</dbReference>
<organism evidence="7 8">
    <name type="scientific">Piptocephalis cylindrospora</name>
    <dbReference type="NCBI Taxonomy" id="1907219"/>
    <lineage>
        <taxon>Eukaryota</taxon>
        <taxon>Fungi</taxon>
        <taxon>Fungi incertae sedis</taxon>
        <taxon>Zoopagomycota</taxon>
        <taxon>Zoopagomycotina</taxon>
        <taxon>Zoopagomycetes</taxon>
        <taxon>Zoopagales</taxon>
        <taxon>Piptocephalidaceae</taxon>
        <taxon>Piptocephalis</taxon>
    </lineage>
</organism>
<evidence type="ECO:0000256" key="4">
    <source>
        <dbReference type="PROSITE-ProRule" id="PRU00134"/>
    </source>
</evidence>
<sequence>MSEHENKKSLQEEEPEEPIIQLGYAEDPEDDLTSEYFPSKIGGKPAWLNPETIPGVTKLMCSQCQQPMTFLLQASVYAPEDVPDDAFHRAVFVFCCRQGKCHRQSSKLFKVLRAQLPKNNPYYPLPSFEDEKEEEEEGEEETSHIPWKGTTHTCAVCGIKAEKTCGACHVARYCSKEHQTIHWTQGEHKQQCPVVAKAGANGEELPTLTTPAGKSSMDKVHFPVSEIVSEPEPAEEGKKGKDGDDDDEEYNTGEIELLQRMRISEINEDPAMADAVEDAEDSATEVDPAFLIFQDRVSRSPDQVLRYGRTEYGMPSGQPLWLSDLGKPVEGKDIPACERCKAPRTFEFQILPQILNHLGIVIWGRVRWAGE</sequence>
<feature type="compositionally biased region" description="Acidic residues" evidence="5">
    <location>
        <begin position="128"/>
        <end position="140"/>
    </location>
</feature>
<feature type="domain" description="MYND-type" evidence="6">
    <location>
        <begin position="154"/>
        <end position="192"/>
    </location>
</feature>
<gene>
    <name evidence="7" type="ORF">BJ684DRAFT_17609</name>
</gene>
<dbReference type="GO" id="GO:0008270">
    <property type="term" value="F:zinc ion binding"/>
    <property type="evidence" value="ECO:0007669"/>
    <property type="project" value="UniProtKB-KW"/>
</dbReference>
<evidence type="ECO:0000313" key="7">
    <source>
        <dbReference type="EMBL" id="RKP11840.1"/>
    </source>
</evidence>
<evidence type="ECO:0000256" key="5">
    <source>
        <dbReference type="SAM" id="MobiDB-lite"/>
    </source>
</evidence>
<evidence type="ECO:0000256" key="2">
    <source>
        <dbReference type="ARBA" id="ARBA00022771"/>
    </source>
</evidence>
<dbReference type="InterPro" id="IPR007320">
    <property type="entry name" value="PDCD2_C"/>
</dbReference>
<feature type="non-terminal residue" evidence="7">
    <location>
        <position position="371"/>
    </location>
</feature>
<dbReference type="GO" id="GO:0005737">
    <property type="term" value="C:cytoplasm"/>
    <property type="evidence" value="ECO:0007669"/>
    <property type="project" value="InterPro"/>
</dbReference>
<dbReference type="Pfam" id="PF01753">
    <property type="entry name" value="zf-MYND"/>
    <property type="match status" value="1"/>
</dbReference>